<proteinExistence type="inferred from homology"/>
<dbReference type="PANTHER" id="PTHR10639">
    <property type="entry name" value="CLATHRIN LIGHT CHAIN"/>
    <property type="match status" value="1"/>
</dbReference>
<dbReference type="InterPro" id="IPR000996">
    <property type="entry name" value="Clathrin_L-chain"/>
</dbReference>
<accession>A0AAD5Z8P6</accession>
<evidence type="ECO:0000256" key="4">
    <source>
        <dbReference type="ARBA" id="ARBA00023136"/>
    </source>
</evidence>
<name>A0AAD5Z8P6_9POAL</name>
<feature type="region of interest" description="Disordered" evidence="9">
    <location>
        <begin position="1"/>
        <end position="23"/>
    </location>
</feature>
<evidence type="ECO:0000256" key="6">
    <source>
        <dbReference type="ARBA" id="ARBA00023329"/>
    </source>
</evidence>
<sequence length="316" mass="34733">MSSFDSFPIDGHDPSVQEIPYESNGYEGAAYASFPDSDVAGGPTSDGVFMSAMPDSPEGYGGLSGFGSGSGVADPVQFGMPMESSNGGYGEDNGEIFVSDGPVLPDPDEMKEEGFMLREWRRKNQIELEEKEKREKERRNEIITEAEEYKKSFYEKRKTNCETNKTNNREREKLFLKNQEKFHKEADKHYWKAISELIPHEIANIEKKRGKKEAEKKPNIVVIQGPKPGKPTDLGRMRQILVKLKHTPPPHMIPPPPPPKEDAKGGKEGEKKPGEPAAAKDAKTNGTPQSGTPEGEKPVSVEVVADAAAPAPAKAN</sequence>
<evidence type="ECO:0000313" key="11">
    <source>
        <dbReference type="Proteomes" id="UP001210211"/>
    </source>
</evidence>
<dbReference type="GO" id="GO:0030130">
    <property type="term" value="C:clathrin coat of trans-Golgi network vesicle"/>
    <property type="evidence" value="ECO:0007669"/>
    <property type="project" value="InterPro"/>
</dbReference>
<dbReference type="AlphaFoldDB" id="A0AAD5Z8P6"/>
<comment type="caution">
    <text evidence="10">The sequence shown here is derived from an EMBL/GenBank/DDBJ whole genome shotgun (WGS) entry which is preliminary data.</text>
</comment>
<gene>
    <name evidence="10" type="ORF">LUZ61_018121</name>
</gene>
<organism evidence="10 11">
    <name type="scientific">Rhynchospora tenuis</name>
    <dbReference type="NCBI Taxonomy" id="198213"/>
    <lineage>
        <taxon>Eukaryota</taxon>
        <taxon>Viridiplantae</taxon>
        <taxon>Streptophyta</taxon>
        <taxon>Embryophyta</taxon>
        <taxon>Tracheophyta</taxon>
        <taxon>Spermatophyta</taxon>
        <taxon>Magnoliopsida</taxon>
        <taxon>Liliopsida</taxon>
        <taxon>Poales</taxon>
        <taxon>Cyperaceae</taxon>
        <taxon>Cyperoideae</taxon>
        <taxon>Rhynchosporeae</taxon>
        <taxon>Rhynchospora</taxon>
    </lineage>
</organism>
<evidence type="ECO:0000256" key="3">
    <source>
        <dbReference type="ARBA" id="ARBA00005263"/>
    </source>
</evidence>
<feature type="compositionally biased region" description="Basic and acidic residues" evidence="9">
    <location>
        <begin position="208"/>
        <end position="218"/>
    </location>
</feature>
<comment type="subcellular location">
    <subcellularLocation>
        <location evidence="2 7">Cytoplasmic vesicle membrane</location>
        <topology evidence="2 7">Peripheral membrane protein</topology>
        <orientation evidence="2 7">Cytoplasmic side</orientation>
    </subcellularLocation>
    <subcellularLocation>
        <location evidence="7">Membrane</location>
        <location evidence="7">Coated pit</location>
        <topology evidence="7">Peripheral membrane protein</topology>
        <orientation evidence="7">Cytoplasmic side</orientation>
    </subcellularLocation>
    <text evidence="7">Cytoplasmic face of coated pits and vesicles.</text>
</comment>
<dbReference type="GO" id="GO:0072583">
    <property type="term" value="P:clathrin-dependent endocytosis"/>
    <property type="evidence" value="ECO:0007669"/>
    <property type="project" value="TreeGrafter"/>
</dbReference>
<comment type="function">
    <text evidence="1 7">Clathrin is the major protein of the polyhedral coat of coated pits and vesicles.</text>
</comment>
<evidence type="ECO:0000313" key="10">
    <source>
        <dbReference type="EMBL" id="KAJ3688957.1"/>
    </source>
</evidence>
<feature type="region of interest" description="Disordered" evidence="9">
    <location>
        <begin position="208"/>
        <end position="316"/>
    </location>
</feature>
<evidence type="ECO:0000256" key="7">
    <source>
        <dbReference type="RuleBase" id="RU363137"/>
    </source>
</evidence>
<keyword evidence="6 7" id="KW-0968">Cytoplasmic vesicle</keyword>
<keyword evidence="5 7" id="KW-0168">Coated pit</keyword>
<keyword evidence="11" id="KW-1185">Reference proteome</keyword>
<feature type="compositionally biased region" description="Pro residues" evidence="9">
    <location>
        <begin position="249"/>
        <end position="258"/>
    </location>
</feature>
<evidence type="ECO:0000256" key="9">
    <source>
        <dbReference type="SAM" id="MobiDB-lite"/>
    </source>
</evidence>
<keyword evidence="4 7" id="KW-0472">Membrane</keyword>
<dbReference type="EMBL" id="JAMRDG010000002">
    <property type="protein sequence ID" value="KAJ3688957.1"/>
    <property type="molecule type" value="Genomic_DNA"/>
</dbReference>
<comment type="similarity">
    <text evidence="3 7">Belongs to the clathrin light chain family.</text>
</comment>
<dbReference type="PANTHER" id="PTHR10639:SF33">
    <property type="entry name" value="CLATHRIN LIGHT CHAIN 1"/>
    <property type="match status" value="1"/>
</dbReference>
<feature type="compositionally biased region" description="Basic and acidic residues" evidence="9">
    <location>
        <begin position="259"/>
        <end position="283"/>
    </location>
</feature>
<feature type="compositionally biased region" description="Low complexity" evidence="9">
    <location>
        <begin position="300"/>
        <end position="316"/>
    </location>
</feature>
<dbReference type="Proteomes" id="UP001210211">
    <property type="component" value="Unassembled WGS sequence"/>
</dbReference>
<keyword evidence="8" id="KW-0175">Coiled coil</keyword>
<dbReference type="Pfam" id="PF01086">
    <property type="entry name" value="Clathrin_lg_ch"/>
    <property type="match status" value="1"/>
</dbReference>
<protein>
    <recommendedName>
        <fullName evidence="7">Clathrin light chain</fullName>
    </recommendedName>
</protein>
<dbReference type="GO" id="GO:0006886">
    <property type="term" value="P:intracellular protein transport"/>
    <property type="evidence" value="ECO:0007669"/>
    <property type="project" value="InterPro"/>
</dbReference>
<dbReference type="GO" id="GO:0005198">
    <property type="term" value="F:structural molecule activity"/>
    <property type="evidence" value="ECO:0007669"/>
    <property type="project" value="InterPro"/>
</dbReference>
<evidence type="ECO:0000256" key="5">
    <source>
        <dbReference type="ARBA" id="ARBA00023176"/>
    </source>
</evidence>
<evidence type="ECO:0000256" key="2">
    <source>
        <dbReference type="ARBA" id="ARBA00004180"/>
    </source>
</evidence>
<feature type="coiled-coil region" evidence="8">
    <location>
        <begin position="117"/>
        <end position="146"/>
    </location>
</feature>
<dbReference type="GO" id="GO:0030132">
    <property type="term" value="C:clathrin coat of coated pit"/>
    <property type="evidence" value="ECO:0007669"/>
    <property type="project" value="InterPro"/>
</dbReference>
<evidence type="ECO:0000256" key="8">
    <source>
        <dbReference type="SAM" id="Coils"/>
    </source>
</evidence>
<evidence type="ECO:0000256" key="1">
    <source>
        <dbReference type="ARBA" id="ARBA00003913"/>
    </source>
</evidence>
<dbReference type="GO" id="GO:0032050">
    <property type="term" value="F:clathrin heavy chain binding"/>
    <property type="evidence" value="ECO:0007669"/>
    <property type="project" value="TreeGrafter"/>
</dbReference>
<reference evidence="10 11" key="1">
    <citation type="journal article" date="2022" name="Cell">
        <title>Repeat-based holocentromeres influence genome architecture and karyotype evolution.</title>
        <authorList>
            <person name="Hofstatter P.G."/>
            <person name="Thangavel G."/>
            <person name="Lux T."/>
            <person name="Neumann P."/>
            <person name="Vondrak T."/>
            <person name="Novak P."/>
            <person name="Zhang M."/>
            <person name="Costa L."/>
            <person name="Castellani M."/>
            <person name="Scott A."/>
            <person name="Toegelov H."/>
            <person name="Fuchs J."/>
            <person name="Mata-Sucre Y."/>
            <person name="Dias Y."/>
            <person name="Vanzela A.L.L."/>
            <person name="Huettel B."/>
            <person name="Almeida C.C.S."/>
            <person name="Simkova H."/>
            <person name="Souza G."/>
            <person name="Pedrosa-Harand A."/>
            <person name="Macas J."/>
            <person name="Mayer K.F.X."/>
            <person name="Houben A."/>
            <person name="Marques A."/>
        </authorList>
    </citation>
    <scope>NUCLEOTIDE SEQUENCE [LARGE SCALE GENOMIC DNA]</scope>
    <source>
        <strain evidence="10">RhyTen1mFocal</strain>
    </source>
</reference>